<dbReference type="GO" id="GO:0005886">
    <property type="term" value="C:plasma membrane"/>
    <property type="evidence" value="ECO:0007669"/>
    <property type="project" value="TreeGrafter"/>
</dbReference>
<keyword evidence="3 6" id="KW-1133">Transmembrane helix</keyword>
<feature type="transmembrane region" description="Helical" evidence="6">
    <location>
        <begin position="595"/>
        <end position="615"/>
    </location>
</feature>
<dbReference type="OrthoDB" id="167398at2759"/>
<feature type="transmembrane region" description="Helical" evidence="6">
    <location>
        <begin position="176"/>
        <end position="198"/>
    </location>
</feature>
<dbReference type="Pfam" id="PF08022">
    <property type="entry name" value="FAD_binding_8"/>
    <property type="match status" value="1"/>
</dbReference>
<reference evidence="8" key="1">
    <citation type="submission" date="2023-04" db="EMBL/GenBank/DDBJ databases">
        <title>Phytophthora lilii NBRC 32176.</title>
        <authorList>
            <person name="Ichikawa N."/>
            <person name="Sato H."/>
            <person name="Tonouchi N."/>
        </authorList>
    </citation>
    <scope>NUCLEOTIDE SEQUENCE</scope>
    <source>
        <strain evidence="8">NBRC 32176</strain>
    </source>
</reference>
<feature type="transmembrane region" description="Helical" evidence="6">
    <location>
        <begin position="299"/>
        <end position="316"/>
    </location>
</feature>
<evidence type="ECO:0000256" key="1">
    <source>
        <dbReference type="ARBA" id="ARBA00004141"/>
    </source>
</evidence>
<dbReference type="PANTHER" id="PTHR11972">
    <property type="entry name" value="NADPH OXIDASE"/>
    <property type="match status" value="1"/>
</dbReference>
<dbReference type="EMBL" id="BSXW01012503">
    <property type="protein sequence ID" value="GMF65777.1"/>
    <property type="molecule type" value="Genomic_DNA"/>
</dbReference>
<evidence type="ECO:0000256" key="6">
    <source>
        <dbReference type="SAM" id="Phobius"/>
    </source>
</evidence>
<keyword evidence="4" id="KW-0560">Oxidoreductase</keyword>
<protein>
    <submittedName>
        <fullName evidence="8">Unnamed protein product</fullName>
    </submittedName>
</protein>
<evidence type="ECO:0000259" key="7">
    <source>
        <dbReference type="PROSITE" id="PS51384"/>
    </source>
</evidence>
<accession>A0A9W7D9G8</accession>
<dbReference type="PANTHER" id="PTHR11972:SF193">
    <property type="entry name" value="FAD-BINDING FR-TYPE DOMAIN-CONTAINING PROTEIN"/>
    <property type="match status" value="1"/>
</dbReference>
<gene>
    <name evidence="8" type="ORF">Plil01_001838200</name>
</gene>
<feature type="domain" description="FAD-binding FR-type" evidence="7">
    <location>
        <begin position="342"/>
        <end position="456"/>
    </location>
</feature>
<evidence type="ECO:0000256" key="3">
    <source>
        <dbReference type="ARBA" id="ARBA00022989"/>
    </source>
</evidence>
<dbReference type="Proteomes" id="UP001165083">
    <property type="component" value="Unassembled WGS sequence"/>
</dbReference>
<dbReference type="SUPFAM" id="SSF52343">
    <property type="entry name" value="Ferredoxin reductase-like, C-terminal NADP-linked domain"/>
    <property type="match status" value="1"/>
</dbReference>
<dbReference type="SUPFAM" id="SSF63380">
    <property type="entry name" value="Riboflavin synthase domain-like"/>
    <property type="match status" value="1"/>
</dbReference>
<comment type="caution">
    <text evidence="8">The sequence shown here is derived from an EMBL/GenBank/DDBJ whole genome shotgun (WGS) entry which is preliminary data.</text>
</comment>
<dbReference type="Pfam" id="PF01794">
    <property type="entry name" value="Ferric_reduct"/>
    <property type="match status" value="1"/>
</dbReference>
<dbReference type="SFLD" id="SFLDS00052">
    <property type="entry name" value="Ferric_Reductase_Domain"/>
    <property type="match status" value="1"/>
</dbReference>
<dbReference type="InterPro" id="IPR017938">
    <property type="entry name" value="Riboflavin_synthase-like_b-brl"/>
</dbReference>
<sequence length="767" mass="85290">MSEPAPELALSPPLRFGREKRRASSLWRLAIAATLKLLVAVCFVLFIGGQAAYMTPLYRNYVQPMIATWWGSHDEMVDPAYLLIVGIAPTLICVAAVQWLRRLRCQRGVWSVAKLLRRRPSAGGLSYGELLFLVILVGGNVLVFWYGFIRKHGHRPRFTGDPPHPSPPSPPSGPPYVRMIGNVLGFNCVFNMTMLFLPATRNSAWMEFINLSYANGIKYHRWLGVAAVLTGIVHCGCYYWSWLQDGRWKQMALPCWECSLWDHSGRKIWINVFGEAALLCFLLIGVTSIPWVRRRMYNLFYNVHQLLFVAVVFTVLHWARALWFLFPTFIAYLISRVISHCNGSSAAKVIEFSALSPTLCKIVVACTPSDRGHYQVGQFVYVNVPAISRLEWHPFTIASSPRTSPFYQPSVNTMTLLVKALGDWTNKLMIYQQTCERHSINPEVYVDGYYGASLVEVYSAYATVVLVGGGVGITPLLGLLEDACAAAEVRQTKSQSPIPRRVLVVFVMRELELLKDIYPLLLRIRDMDPQERYISVNLTLTIIPRPQDLDASLFASTSKPEKYSPVFTSAESEEFKVLTTGGKPFGTSLGPTNSLMVQFIAFGCAVGLVVTFQFGNGVLVAGLQDSVWVIQLVVKTSALFVAGLCVFVWVELMKWARSTRATLAPPYFTDNLGLKESLLPQAPVQTLLSGVSTFRDLVSEFQVSIGRRPNLATQMRDLHAGHRQRCSNGSPIGVFVSGPGSLKTAATRAAAAIDAADFDIHGEESEL</sequence>
<evidence type="ECO:0000256" key="4">
    <source>
        <dbReference type="ARBA" id="ARBA00023002"/>
    </source>
</evidence>
<keyword evidence="5 6" id="KW-0472">Membrane</keyword>
<feature type="transmembrane region" description="Helical" evidence="6">
    <location>
        <begin position="26"/>
        <end position="48"/>
    </location>
</feature>
<dbReference type="AlphaFoldDB" id="A0A9W7D9G8"/>
<dbReference type="GO" id="GO:0016491">
    <property type="term" value="F:oxidoreductase activity"/>
    <property type="evidence" value="ECO:0007669"/>
    <property type="project" value="UniProtKB-KW"/>
</dbReference>
<dbReference type="InterPro" id="IPR013112">
    <property type="entry name" value="FAD-bd_8"/>
</dbReference>
<dbReference type="Gene3D" id="2.40.30.10">
    <property type="entry name" value="Translation factors"/>
    <property type="match status" value="1"/>
</dbReference>
<dbReference type="InterPro" id="IPR013130">
    <property type="entry name" value="Fe3_Rdtase_TM_dom"/>
</dbReference>
<feature type="transmembrane region" description="Helical" evidence="6">
    <location>
        <begin position="219"/>
        <end position="241"/>
    </location>
</feature>
<dbReference type="PROSITE" id="PS51384">
    <property type="entry name" value="FAD_FR"/>
    <property type="match status" value="1"/>
</dbReference>
<feature type="transmembrane region" description="Helical" evidence="6">
    <location>
        <begin position="268"/>
        <end position="292"/>
    </location>
</feature>
<evidence type="ECO:0000256" key="5">
    <source>
        <dbReference type="ARBA" id="ARBA00023136"/>
    </source>
</evidence>
<feature type="transmembrane region" description="Helical" evidence="6">
    <location>
        <begin position="627"/>
        <end position="650"/>
    </location>
</feature>
<feature type="transmembrane region" description="Helical" evidence="6">
    <location>
        <begin position="127"/>
        <end position="148"/>
    </location>
</feature>
<dbReference type="CDD" id="cd06186">
    <property type="entry name" value="NOX_Duox_like_FAD_NADP"/>
    <property type="match status" value="1"/>
</dbReference>
<name>A0A9W7D9G8_9STRA</name>
<keyword evidence="9" id="KW-1185">Reference proteome</keyword>
<dbReference type="Gene3D" id="3.40.50.80">
    <property type="entry name" value="Nucleotide-binding domain of ferredoxin-NADP reductase (FNR) module"/>
    <property type="match status" value="1"/>
</dbReference>
<feature type="transmembrane region" description="Helical" evidence="6">
    <location>
        <begin position="80"/>
        <end position="100"/>
    </location>
</feature>
<dbReference type="InterPro" id="IPR050369">
    <property type="entry name" value="RBOH/FRE"/>
</dbReference>
<evidence type="ECO:0000313" key="9">
    <source>
        <dbReference type="Proteomes" id="UP001165083"/>
    </source>
</evidence>
<proteinExistence type="predicted"/>
<dbReference type="SFLD" id="SFLDG01168">
    <property type="entry name" value="Ferric_reductase_subgroup_(FRE"/>
    <property type="match status" value="1"/>
</dbReference>
<dbReference type="InterPro" id="IPR039261">
    <property type="entry name" value="FNR_nucleotide-bd"/>
</dbReference>
<evidence type="ECO:0000256" key="2">
    <source>
        <dbReference type="ARBA" id="ARBA00022692"/>
    </source>
</evidence>
<keyword evidence="2 6" id="KW-0812">Transmembrane</keyword>
<comment type="subcellular location">
    <subcellularLocation>
        <location evidence="1">Membrane</location>
        <topology evidence="1">Multi-pass membrane protein</topology>
    </subcellularLocation>
</comment>
<dbReference type="InterPro" id="IPR017927">
    <property type="entry name" value="FAD-bd_FR_type"/>
</dbReference>
<evidence type="ECO:0000313" key="8">
    <source>
        <dbReference type="EMBL" id="GMF65777.1"/>
    </source>
</evidence>
<organism evidence="8 9">
    <name type="scientific">Phytophthora lilii</name>
    <dbReference type="NCBI Taxonomy" id="2077276"/>
    <lineage>
        <taxon>Eukaryota</taxon>
        <taxon>Sar</taxon>
        <taxon>Stramenopiles</taxon>
        <taxon>Oomycota</taxon>
        <taxon>Peronosporomycetes</taxon>
        <taxon>Peronosporales</taxon>
        <taxon>Peronosporaceae</taxon>
        <taxon>Phytophthora</taxon>
    </lineage>
</organism>